<proteinExistence type="predicted"/>
<reference evidence="2 3" key="1">
    <citation type="journal article" date="2021" name="BMC Genomics">
        <title>Datura genome reveals duplications of psychoactive alkaloid biosynthetic genes and high mutation rate following tissue culture.</title>
        <authorList>
            <person name="Rajewski A."/>
            <person name="Carter-House D."/>
            <person name="Stajich J."/>
            <person name="Litt A."/>
        </authorList>
    </citation>
    <scope>NUCLEOTIDE SEQUENCE [LARGE SCALE GENOMIC DNA]</scope>
    <source>
        <strain evidence="2">AR-01</strain>
    </source>
</reference>
<feature type="compositionally biased region" description="Polar residues" evidence="1">
    <location>
        <begin position="336"/>
        <end position="345"/>
    </location>
</feature>
<organism evidence="2 3">
    <name type="scientific">Datura stramonium</name>
    <name type="common">Jimsonweed</name>
    <name type="synonym">Common thornapple</name>
    <dbReference type="NCBI Taxonomy" id="4076"/>
    <lineage>
        <taxon>Eukaryota</taxon>
        <taxon>Viridiplantae</taxon>
        <taxon>Streptophyta</taxon>
        <taxon>Embryophyta</taxon>
        <taxon>Tracheophyta</taxon>
        <taxon>Spermatophyta</taxon>
        <taxon>Magnoliopsida</taxon>
        <taxon>eudicotyledons</taxon>
        <taxon>Gunneridae</taxon>
        <taxon>Pentapetalae</taxon>
        <taxon>asterids</taxon>
        <taxon>lamiids</taxon>
        <taxon>Solanales</taxon>
        <taxon>Solanaceae</taxon>
        <taxon>Solanoideae</taxon>
        <taxon>Datureae</taxon>
        <taxon>Datura</taxon>
    </lineage>
</organism>
<feature type="compositionally biased region" description="Basic and acidic residues" evidence="1">
    <location>
        <begin position="386"/>
        <end position="398"/>
    </location>
</feature>
<feature type="region of interest" description="Disordered" evidence="1">
    <location>
        <begin position="1"/>
        <end position="30"/>
    </location>
</feature>
<sequence length="398" mass="42655">MNETVQGESSSAPVVLPLKRRRGRPRKDPSLKRVVRAQVPPRFELVQEIQPQQENRNAVNDGMIGQAVTGVVEAAFDAGYLLNVRIGDSNTNYRGVVFKPGHYVPITAANDIAPHVQMIRRNEVPPPAENQLQVYGHRTERNGSLNLGSRSSKSKQVVMHPSVPPVGARGTVVPVVLQPVNLTDGPASSQYPASQASNRESSREREVQMVKPLAMLPPEGPVTPGQLPPEPTRGTLPSQTQVSNEVAIGTGQKEDGSLSKGTEVVQGEEVKPVVSTNVTIPVAVAKESQGSGLFPKKDTGNDEGSHKLSAEHSPEQDTCEMNQVPSAEPGKPANPTLHTQATSASKPLMNYGTGRMTELLQAVQENLMENQLLRAGESGLGVMKGPKTDGNKEETSVQ</sequence>
<keyword evidence="3" id="KW-1185">Reference proteome</keyword>
<evidence type="ECO:0000313" key="2">
    <source>
        <dbReference type="EMBL" id="MCD7470292.1"/>
    </source>
</evidence>
<name>A0ABS8TFP9_DATST</name>
<accession>A0ABS8TFP9</accession>
<feature type="compositionally biased region" description="Pro residues" evidence="1">
    <location>
        <begin position="218"/>
        <end position="231"/>
    </location>
</feature>
<feature type="region of interest" description="Disordered" evidence="1">
    <location>
        <begin position="290"/>
        <end position="350"/>
    </location>
</feature>
<dbReference type="PANTHER" id="PTHR34682">
    <property type="entry name" value="AT HOOK MOTIF-CONTAINING PROTEIN"/>
    <property type="match status" value="1"/>
</dbReference>
<dbReference type="Proteomes" id="UP000823775">
    <property type="component" value="Unassembled WGS sequence"/>
</dbReference>
<comment type="caution">
    <text evidence="2">The sequence shown here is derived from an EMBL/GenBank/DDBJ whole genome shotgun (WGS) entry which is preliminary data.</text>
</comment>
<dbReference type="PANTHER" id="PTHR34682:SF1">
    <property type="entry name" value="PROTEIN METABOLIC NETWORK MODULATOR 1"/>
    <property type="match status" value="1"/>
</dbReference>
<feature type="compositionally biased region" description="Low complexity" evidence="1">
    <location>
        <begin position="186"/>
        <end position="197"/>
    </location>
</feature>
<gene>
    <name evidence="2" type="ORF">HAX54_010026</name>
</gene>
<dbReference type="InterPro" id="IPR045881">
    <property type="entry name" value="MNM1-like"/>
</dbReference>
<feature type="compositionally biased region" description="Polar residues" evidence="1">
    <location>
        <begin position="1"/>
        <end position="12"/>
    </location>
</feature>
<dbReference type="EMBL" id="JACEIK010001547">
    <property type="protein sequence ID" value="MCD7470292.1"/>
    <property type="molecule type" value="Genomic_DNA"/>
</dbReference>
<protein>
    <submittedName>
        <fullName evidence="2">Uncharacterized protein</fullName>
    </submittedName>
</protein>
<evidence type="ECO:0000313" key="3">
    <source>
        <dbReference type="Proteomes" id="UP000823775"/>
    </source>
</evidence>
<feature type="region of interest" description="Disordered" evidence="1">
    <location>
        <begin position="377"/>
        <end position="398"/>
    </location>
</feature>
<feature type="region of interest" description="Disordered" evidence="1">
    <location>
        <begin position="182"/>
        <end position="242"/>
    </location>
</feature>
<evidence type="ECO:0000256" key="1">
    <source>
        <dbReference type="SAM" id="MobiDB-lite"/>
    </source>
</evidence>
<feature type="compositionally biased region" description="Basic and acidic residues" evidence="1">
    <location>
        <begin position="295"/>
        <end position="315"/>
    </location>
</feature>